<evidence type="ECO:0000313" key="2">
    <source>
        <dbReference type="EMBL" id="TMW81145.1"/>
    </source>
</evidence>
<dbReference type="EMBL" id="RXGB01029584">
    <property type="protein sequence ID" value="TMW81145.1"/>
    <property type="molecule type" value="Genomic_DNA"/>
</dbReference>
<protein>
    <submittedName>
        <fullName evidence="2">Uncharacterized protein</fullName>
    </submittedName>
</protein>
<comment type="caution">
    <text evidence="2">The sequence shown here is derived from an EMBL/GenBank/DDBJ whole genome shotgun (WGS) entry which is preliminary data.</text>
</comment>
<organism evidence="2">
    <name type="scientific">Solanum chilense</name>
    <name type="common">Tomato</name>
    <name type="synonym">Lycopersicon chilense</name>
    <dbReference type="NCBI Taxonomy" id="4083"/>
    <lineage>
        <taxon>Eukaryota</taxon>
        <taxon>Viridiplantae</taxon>
        <taxon>Streptophyta</taxon>
        <taxon>Embryophyta</taxon>
        <taxon>Tracheophyta</taxon>
        <taxon>Spermatophyta</taxon>
        <taxon>Magnoliopsida</taxon>
        <taxon>eudicotyledons</taxon>
        <taxon>Gunneridae</taxon>
        <taxon>Pentapetalae</taxon>
        <taxon>asterids</taxon>
        <taxon>lamiids</taxon>
        <taxon>Solanales</taxon>
        <taxon>Solanaceae</taxon>
        <taxon>Solanoideae</taxon>
        <taxon>Solaneae</taxon>
        <taxon>Solanum</taxon>
        <taxon>Solanum subgen. Lycopersicon</taxon>
    </lineage>
</organism>
<accession>A0A6N2AG27</accession>
<feature type="transmembrane region" description="Helical" evidence="1">
    <location>
        <begin position="12"/>
        <end position="30"/>
    </location>
</feature>
<keyword evidence="1" id="KW-1133">Transmembrane helix</keyword>
<evidence type="ECO:0000256" key="1">
    <source>
        <dbReference type="SAM" id="Phobius"/>
    </source>
</evidence>
<name>A0A6N2AG27_SOLCI</name>
<gene>
    <name evidence="2" type="ORF">EJD97_011590</name>
</gene>
<proteinExistence type="predicted"/>
<dbReference type="AlphaFoldDB" id="A0A6N2AG27"/>
<keyword evidence="1" id="KW-0812">Transmembrane</keyword>
<keyword evidence="1" id="KW-0472">Membrane</keyword>
<sequence>MTKLYKTEIPFIIIVLPNTILNIQLMSRYYKFISSIYKRMGINCTDYNLIIVGKCPTSFISQGQVNFEE</sequence>
<reference evidence="2" key="1">
    <citation type="submission" date="2019-05" db="EMBL/GenBank/DDBJ databases">
        <title>The de novo reference genome and transcriptome assemblies of the wild tomato species Solanum chilense.</title>
        <authorList>
            <person name="Stam R."/>
            <person name="Nosenko T."/>
            <person name="Hoerger A.C."/>
            <person name="Stephan W."/>
            <person name="Seidel M.A."/>
            <person name="Kuhn J.M.M."/>
            <person name="Haberer G."/>
            <person name="Tellier A."/>
        </authorList>
    </citation>
    <scope>NUCLEOTIDE SEQUENCE</scope>
    <source>
        <tissue evidence="2">Mature leaves</tissue>
    </source>
</reference>